<dbReference type="Proteomes" id="UP000306918">
    <property type="component" value="Unassembled WGS sequence"/>
</dbReference>
<reference evidence="1 2" key="1">
    <citation type="submission" date="2019-04" db="EMBL/GenBank/DDBJ databases">
        <title>Niastella caeni sp. nov., isolated from activated sludge.</title>
        <authorList>
            <person name="Sheng M."/>
        </authorList>
    </citation>
    <scope>NUCLEOTIDE SEQUENCE [LARGE SCALE GENOMIC DNA]</scope>
    <source>
        <strain evidence="1 2">HX-2-15</strain>
    </source>
</reference>
<dbReference type="Gene3D" id="3.30.1040.20">
    <property type="match status" value="1"/>
</dbReference>
<comment type="caution">
    <text evidence="1">The sequence shown here is derived from an EMBL/GenBank/DDBJ whole genome shotgun (WGS) entry which is preliminary data.</text>
</comment>
<dbReference type="PRINTS" id="PR01400">
    <property type="entry name" value="TACYTOLYSIN"/>
</dbReference>
<dbReference type="InterPro" id="IPR001869">
    <property type="entry name" value="Thiol_cytolysin"/>
</dbReference>
<dbReference type="InterPro" id="IPR036363">
    <property type="entry name" value="Thiol_cytolysin_ab_sf"/>
</dbReference>
<proteinExistence type="predicted"/>
<dbReference type="Gene3D" id="3.90.840.10">
    <property type="entry name" value="Thiol-activated cytolysin superfamily/Thiol-activated cytolysin, alpha-beta domain"/>
    <property type="match status" value="1"/>
</dbReference>
<dbReference type="OrthoDB" id="662759at2"/>
<dbReference type="GO" id="GO:0015485">
    <property type="term" value="F:cholesterol binding"/>
    <property type="evidence" value="ECO:0007669"/>
    <property type="project" value="InterPro"/>
</dbReference>
<keyword evidence="2" id="KW-1185">Reference proteome</keyword>
<organism evidence="1 2">
    <name type="scientific">Niastella caeni</name>
    <dbReference type="NCBI Taxonomy" id="2569763"/>
    <lineage>
        <taxon>Bacteria</taxon>
        <taxon>Pseudomonadati</taxon>
        <taxon>Bacteroidota</taxon>
        <taxon>Chitinophagia</taxon>
        <taxon>Chitinophagales</taxon>
        <taxon>Chitinophagaceae</taxon>
        <taxon>Niastella</taxon>
    </lineage>
</organism>
<dbReference type="Pfam" id="PF01289">
    <property type="entry name" value="Thiol_cytolysin"/>
    <property type="match status" value="1"/>
</dbReference>
<evidence type="ECO:0000313" key="2">
    <source>
        <dbReference type="Proteomes" id="UP000306918"/>
    </source>
</evidence>
<sequence length="592" mass="64943">MKGLIHAIFDLSKIFNLKIKNTKMKRIPLLVCLIQLLCAGLFAQITPARNLTPIKLKGNIPFLIKGSTAIKYIVPANAANPSFRMQRGTISAKRTVTSTSSATAPDANGRYCTTSQVSEEKGDYTKIVLGNQNDKIYPGAVYYDNAFIDGTYNAPTNLELKPYEITTDLFSAAFSGSSIVNVQPNLGGVNDGIGDLMRRGGNVKNASRISVEVKSMNSSEQLAFEIGAGFTGYGADLNASFNYLKSSSKNIFIAKLTQVYFSVMLNRADGKVLAANSGSFPNLVYVNKVNYGRLGYILISSDSSREAIQAALDFTYSSGSVSVSANARLNYQRTIASMQISGFFFGGDAANTMSLTSPNQLQSFDDYVQNGLRLDPNVAPVAISYELKYLNDNATAATRSTTSYTERQCTPAKGLKIQLHNVAIEDMHGGDCSYAWGTVGVEVWETNAQKQPVKMLWNSVLWDYKGNAPNRTVINYADVRAGNNLRPEIKNIPNGTKSITINPMLANENRIMLRFKCNINTNHKDNDLAALGFHGMNRVESVDKMLNEVFAGSDMIQAKPNDYKYGTYVAGRWCSNTDRVHCFYALFTITNQ</sequence>
<evidence type="ECO:0008006" key="3">
    <source>
        <dbReference type="Google" id="ProtNLM"/>
    </source>
</evidence>
<dbReference type="SUPFAM" id="SSF56978">
    <property type="entry name" value="Perfringolysin"/>
    <property type="match status" value="1"/>
</dbReference>
<evidence type="ECO:0000313" key="1">
    <source>
        <dbReference type="EMBL" id="THU36092.1"/>
    </source>
</evidence>
<gene>
    <name evidence="1" type="ORF">FAM09_22160</name>
</gene>
<dbReference type="EMBL" id="STFF01000006">
    <property type="protein sequence ID" value="THU36092.1"/>
    <property type="molecule type" value="Genomic_DNA"/>
</dbReference>
<name>A0A4S8HSJ2_9BACT</name>
<accession>A0A4S8HSJ2</accession>
<protein>
    <recommendedName>
        <fullName evidence="3">Thiol-activated cytolysin</fullName>
    </recommendedName>
</protein>
<dbReference type="InterPro" id="IPR036359">
    <property type="entry name" value="Thiol_cytolysin_sf"/>
</dbReference>
<dbReference type="AlphaFoldDB" id="A0A4S8HSJ2"/>
<dbReference type="Gene3D" id="3.40.30.40">
    <property type="entry name" value="Perfringolysin"/>
    <property type="match status" value="1"/>
</dbReference>